<dbReference type="AlphaFoldDB" id="A0A8S1DYV6"/>
<sequence length="470" mass="52278">MDLYKQMEIIDKRNKLCKVGNAPITKKSWKAKSTHILQFNLPLLSNDEDLEFSLRQVLDRKRALYKIMYPFLTLDQIQKKAIDSLGLKGVKNNFGAKNSAHPWLLPSVTVHPTMMLDFHSYYQSCVVAVDQSGSDLMHSRSSSFRSSCDVSPAAKISVSLISPEADKNKDSQVFKVPLTPPPIKAKYNTPVTLKEIESSPSSTSVESAYSLFADLPESPKPKPKAAGISLGKVVKKRLIGDDSDQGVSECENTPASSLKTRRKATPGNLYHSSPMKPSIKKITPEFLCQSESSISADEDRARFQKSMAAMTRKRALRGTPLPAYAMPKRRAPTPLVERNTQLKLRQLTPLKRRVSLGSEMTCQDSLVGNRTRALKSARDLSTLISLGQPDENFAPLCEFEEQADDVNNGFTAQHSDEQNLQEDSETTEDDQLGLPVINYLQKVTNFLIQLESEKNPVPMDSAPEYSSPEL</sequence>
<feature type="region of interest" description="Disordered" evidence="1">
    <location>
        <begin position="243"/>
        <end position="276"/>
    </location>
</feature>
<dbReference type="EMBL" id="CADEPI010000299">
    <property type="protein sequence ID" value="CAB3383176.1"/>
    <property type="molecule type" value="Genomic_DNA"/>
</dbReference>
<organism evidence="2 3">
    <name type="scientific">Cloeon dipterum</name>
    <dbReference type="NCBI Taxonomy" id="197152"/>
    <lineage>
        <taxon>Eukaryota</taxon>
        <taxon>Metazoa</taxon>
        <taxon>Ecdysozoa</taxon>
        <taxon>Arthropoda</taxon>
        <taxon>Hexapoda</taxon>
        <taxon>Insecta</taxon>
        <taxon>Pterygota</taxon>
        <taxon>Palaeoptera</taxon>
        <taxon>Ephemeroptera</taxon>
        <taxon>Pisciforma</taxon>
        <taxon>Baetidae</taxon>
        <taxon>Cloeon</taxon>
    </lineage>
</organism>
<feature type="region of interest" description="Disordered" evidence="1">
    <location>
        <begin position="409"/>
        <end position="431"/>
    </location>
</feature>
<name>A0A8S1DYV6_9INSE</name>
<keyword evidence="3" id="KW-1185">Reference proteome</keyword>
<comment type="caution">
    <text evidence="2">The sequence shown here is derived from an EMBL/GenBank/DDBJ whole genome shotgun (WGS) entry which is preliminary data.</text>
</comment>
<evidence type="ECO:0000313" key="2">
    <source>
        <dbReference type="EMBL" id="CAB3383176.1"/>
    </source>
</evidence>
<reference evidence="2 3" key="1">
    <citation type="submission" date="2020-04" db="EMBL/GenBank/DDBJ databases">
        <authorList>
            <person name="Alioto T."/>
            <person name="Alioto T."/>
            <person name="Gomez Garrido J."/>
        </authorList>
    </citation>
    <scope>NUCLEOTIDE SEQUENCE [LARGE SCALE GENOMIC DNA]</scope>
</reference>
<accession>A0A8S1DYV6</accession>
<dbReference type="Proteomes" id="UP000494165">
    <property type="component" value="Unassembled WGS sequence"/>
</dbReference>
<gene>
    <name evidence="2" type="ORF">CLODIP_2_CD11895</name>
</gene>
<proteinExistence type="predicted"/>
<feature type="compositionally biased region" description="Acidic residues" evidence="1">
    <location>
        <begin position="419"/>
        <end position="431"/>
    </location>
</feature>
<evidence type="ECO:0000313" key="3">
    <source>
        <dbReference type="Proteomes" id="UP000494165"/>
    </source>
</evidence>
<protein>
    <submittedName>
        <fullName evidence="2">Uncharacterized protein</fullName>
    </submittedName>
</protein>
<evidence type="ECO:0000256" key="1">
    <source>
        <dbReference type="SAM" id="MobiDB-lite"/>
    </source>
</evidence>